<reference evidence="14" key="1">
    <citation type="journal article" date="2019" name="Int. J. Syst. Evol. Microbiol.">
        <title>The Global Catalogue of Microorganisms (GCM) 10K type strain sequencing project: providing services to taxonomists for standard genome sequencing and annotation.</title>
        <authorList>
            <consortium name="The Broad Institute Genomics Platform"/>
            <consortium name="The Broad Institute Genome Sequencing Center for Infectious Disease"/>
            <person name="Wu L."/>
            <person name="Ma J."/>
        </authorList>
    </citation>
    <scope>NUCLEOTIDE SEQUENCE [LARGE SCALE GENOMIC DNA]</scope>
    <source>
        <strain evidence="14">JCM 18392</strain>
    </source>
</reference>
<keyword evidence="2 11" id="KW-0819">tRNA processing</keyword>
<keyword evidence="10 11" id="KW-0694">RNA-binding</keyword>
<dbReference type="InterPro" id="IPR032828">
    <property type="entry name" value="PolyA_RNA-bd"/>
</dbReference>
<evidence type="ECO:0000256" key="11">
    <source>
        <dbReference type="HAMAP-Rule" id="MF_01261"/>
    </source>
</evidence>
<feature type="binding site" evidence="11">
    <location>
        <position position="23"/>
    </location>
    <ligand>
        <name>Mg(2+)</name>
        <dbReference type="ChEBI" id="CHEBI:18420"/>
    </ligand>
</feature>
<dbReference type="InterPro" id="IPR043519">
    <property type="entry name" value="NT_sf"/>
</dbReference>
<comment type="similarity">
    <text evidence="11">Belongs to the tRNA nucleotidyltransferase/poly(A) polymerase family. Bacterial CCA-adding enzyme type 1 subfamily.</text>
</comment>
<evidence type="ECO:0000256" key="2">
    <source>
        <dbReference type="ARBA" id="ARBA00022694"/>
    </source>
</evidence>
<feature type="binding site" evidence="11">
    <location>
        <position position="11"/>
    </location>
    <ligand>
        <name>ATP</name>
        <dbReference type="ChEBI" id="CHEBI:30616"/>
    </ligand>
</feature>
<evidence type="ECO:0000256" key="5">
    <source>
        <dbReference type="ARBA" id="ARBA00022741"/>
    </source>
</evidence>
<feature type="domain" description="HD" evidence="12">
    <location>
        <begin position="228"/>
        <end position="330"/>
    </location>
</feature>
<keyword evidence="6 11" id="KW-0692">RNA repair</keyword>
<evidence type="ECO:0000256" key="3">
    <source>
        <dbReference type="ARBA" id="ARBA00022695"/>
    </source>
</evidence>
<dbReference type="EMBL" id="BAABJY010000001">
    <property type="protein sequence ID" value="GAA4858277.1"/>
    <property type="molecule type" value="Genomic_DNA"/>
</dbReference>
<comment type="caution">
    <text evidence="13">The sequence shown here is derived from an EMBL/GenBank/DDBJ whole genome shotgun (WGS) entry which is preliminary data.</text>
</comment>
<feature type="binding site" evidence="11">
    <location>
        <position position="140"/>
    </location>
    <ligand>
        <name>ATP</name>
        <dbReference type="ChEBI" id="CHEBI:30616"/>
    </ligand>
</feature>
<dbReference type="InterPro" id="IPR006674">
    <property type="entry name" value="HD_domain"/>
</dbReference>
<comment type="subunit">
    <text evidence="11">Monomer. Can also form homodimers and oligomers.</text>
</comment>
<dbReference type="SUPFAM" id="SSF81301">
    <property type="entry name" value="Nucleotidyltransferase"/>
    <property type="match status" value="1"/>
</dbReference>
<feature type="binding site" evidence="11">
    <location>
        <position position="140"/>
    </location>
    <ligand>
        <name>CTP</name>
        <dbReference type="ChEBI" id="CHEBI:37563"/>
    </ligand>
</feature>
<gene>
    <name evidence="11" type="primary">cca</name>
    <name evidence="13" type="ORF">GCM10023332_07660</name>
</gene>
<evidence type="ECO:0000256" key="10">
    <source>
        <dbReference type="ARBA" id="ARBA00022884"/>
    </source>
</evidence>
<dbReference type="Gene3D" id="1.10.3090.10">
    <property type="entry name" value="cca-adding enzyme, domain 2"/>
    <property type="match status" value="1"/>
</dbReference>
<dbReference type="CDD" id="cd05398">
    <property type="entry name" value="NT_ClassII-CCAase"/>
    <property type="match status" value="1"/>
</dbReference>
<organism evidence="13 14">
    <name type="scientific">Luteimonas vadosa</name>
    <dbReference type="NCBI Taxonomy" id="1165507"/>
    <lineage>
        <taxon>Bacteria</taxon>
        <taxon>Pseudomonadati</taxon>
        <taxon>Pseudomonadota</taxon>
        <taxon>Gammaproteobacteria</taxon>
        <taxon>Lysobacterales</taxon>
        <taxon>Lysobacteraceae</taxon>
        <taxon>Luteimonas</taxon>
    </lineage>
</organism>
<comment type="catalytic activity">
    <reaction evidence="11">
        <text>a tRNA precursor + 2 CTP + ATP = a tRNA with a 3' CCA end + 3 diphosphate</text>
        <dbReference type="Rhea" id="RHEA:14433"/>
        <dbReference type="Rhea" id="RHEA-COMP:10465"/>
        <dbReference type="Rhea" id="RHEA-COMP:10468"/>
        <dbReference type="ChEBI" id="CHEBI:30616"/>
        <dbReference type="ChEBI" id="CHEBI:33019"/>
        <dbReference type="ChEBI" id="CHEBI:37563"/>
        <dbReference type="ChEBI" id="CHEBI:74896"/>
        <dbReference type="ChEBI" id="CHEBI:83071"/>
        <dbReference type="EC" id="2.7.7.72"/>
    </reaction>
</comment>
<keyword evidence="7 11" id="KW-0378">Hydrolase</keyword>
<dbReference type="InterPro" id="IPR050124">
    <property type="entry name" value="tRNA_CCA-adding_enzyme"/>
</dbReference>
<dbReference type="NCBIfam" id="NF008137">
    <property type="entry name" value="PRK10885.1"/>
    <property type="match status" value="1"/>
</dbReference>
<proteinExistence type="inferred from homology"/>
<dbReference type="HAMAP" id="MF_01261">
    <property type="entry name" value="CCA_bact_type1"/>
    <property type="match status" value="1"/>
</dbReference>
<feature type="binding site" evidence="11">
    <location>
        <position position="8"/>
    </location>
    <ligand>
        <name>ATP</name>
        <dbReference type="ChEBI" id="CHEBI:30616"/>
    </ligand>
</feature>
<keyword evidence="11" id="KW-0511">Multifunctional enzyme</keyword>
<feature type="binding site" evidence="11">
    <location>
        <position position="137"/>
    </location>
    <ligand>
        <name>CTP</name>
        <dbReference type="ChEBI" id="CHEBI:37563"/>
    </ligand>
</feature>
<dbReference type="PANTHER" id="PTHR47545">
    <property type="entry name" value="MULTIFUNCTIONAL CCA PROTEIN"/>
    <property type="match status" value="1"/>
</dbReference>
<evidence type="ECO:0000256" key="6">
    <source>
        <dbReference type="ARBA" id="ARBA00022800"/>
    </source>
</evidence>
<keyword evidence="9 11" id="KW-0460">Magnesium</keyword>
<dbReference type="SUPFAM" id="SSF81891">
    <property type="entry name" value="Poly A polymerase C-terminal region-like"/>
    <property type="match status" value="1"/>
</dbReference>
<keyword evidence="4 11" id="KW-0479">Metal-binding</keyword>
<evidence type="ECO:0000256" key="8">
    <source>
        <dbReference type="ARBA" id="ARBA00022840"/>
    </source>
</evidence>
<comment type="domain">
    <text evidence="11">Comprises two domains: an N-terminal domain containing the nucleotidyltransferase activity and a C-terminal HD domain associated with both phosphodiesterase and phosphatase activities.</text>
</comment>
<comment type="miscellaneous">
    <text evidence="11">A single active site specifically recognizes both ATP and CTP and is responsible for their addition.</text>
</comment>
<comment type="cofactor">
    <cofactor evidence="11">
        <name>Mg(2+)</name>
        <dbReference type="ChEBI" id="CHEBI:18420"/>
    </cofactor>
    <text evidence="11">Magnesium is required for nucleotidyltransferase activity.</text>
</comment>
<feature type="binding site" evidence="11">
    <location>
        <position position="8"/>
    </location>
    <ligand>
        <name>CTP</name>
        <dbReference type="ChEBI" id="CHEBI:37563"/>
    </ligand>
</feature>
<evidence type="ECO:0000259" key="12">
    <source>
        <dbReference type="PROSITE" id="PS51831"/>
    </source>
</evidence>
<dbReference type="PIRSF" id="PIRSF000813">
    <property type="entry name" value="CCA_bact"/>
    <property type="match status" value="1"/>
</dbReference>
<comment type="function">
    <text evidence="11">Catalyzes the addition and repair of the essential 3'-terminal CCA sequence in tRNAs without using a nucleic acid template. Adds these three nucleotides in the order of C, C, and A to the tRNA nucleotide-73, using CTP and ATP as substrates and producing inorganic pyrophosphate. tRNA 3'-terminal CCA addition is required both for tRNA processing and repair. Also involved in tRNA surveillance by mediating tandem CCA addition to generate a CCACCA at the 3' terminus of unstable tRNAs. While stable tRNAs receive only 3'-terminal CCA, unstable tRNAs are marked with CCACCA and rapidly degraded.</text>
</comment>
<dbReference type="Gene3D" id="3.30.460.10">
    <property type="entry name" value="Beta Polymerase, domain 2"/>
    <property type="match status" value="1"/>
</dbReference>
<evidence type="ECO:0000256" key="7">
    <source>
        <dbReference type="ARBA" id="ARBA00022801"/>
    </source>
</evidence>
<dbReference type="EC" id="3.1.4.-" evidence="11"/>
<keyword evidence="1 11" id="KW-0808">Transferase</keyword>
<dbReference type="EC" id="2.7.7.72" evidence="11"/>
<keyword evidence="14" id="KW-1185">Reference proteome</keyword>
<feature type="binding site" evidence="11">
    <location>
        <position position="21"/>
    </location>
    <ligand>
        <name>Mg(2+)</name>
        <dbReference type="ChEBI" id="CHEBI:18420"/>
    </ligand>
</feature>
<comment type="catalytic activity">
    <reaction evidence="11">
        <text>a tRNA with a 3' CCA end + 2 CTP + ATP = a tRNA with a 3' CCACCA end + 3 diphosphate</text>
        <dbReference type="Rhea" id="RHEA:76235"/>
        <dbReference type="Rhea" id="RHEA-COMP:10468"/>
        <dbReference type="Rhea" id="RHEA-COMP:18655"/>
        <dbReference type="ChEBI" id="CHEBI:30616"/>
        <dbReference type="ChEBI" id="CHEBI:33019"/>
        <dbReference type="ChEBI" id="CHEBI:37563"/>
        <dbReference type="ChEBI" id="CHEBI:83071"/>
        <dbReference type="ChEBI" id="CHEBI:195187"/>
    </reaction>
</comment>
<feature type="binding site" evidence="11">
    <location>
        <position position="91"/>
    </location>
    <ligand>
        <name>ATP</name>
        <dbReference type="ChEBI" id="CHEBI:30616"/>
    </ligand>
</feature>
<protein>
    <recommendedName>
        <fullName evidence="11">Multifunctional CCA protein</fullName>
    </recommendedName>
    <domain>
        <recommendedName>
            <fullName evidence="11">CCA-adding enzyme</fullName>
            <ecNumber evidence="11">2.7.7.72</ecNumber>
        </recommendedName>
        <alternativeName>
            <fullName evidence="11">CCA tRNA nucleotidyltransferase</fullName>
        </alternativeName>
        <alternativeName>
            <fullName evidence="11">tRNA CCA-pyrophosphorylase</fullName>
        </alternativeName>
        <alternativeName>
            <fullName evidence="11">tRNA adenylyl-/cytidylyl-transferase</fullName>
        </alternativeName>
        <alternativeName>
            <fullName evidence="11">tRNA nucleotidyltransferase</fullName>
        </alternativeName>
        <alternativeName>
            <fullName evidence="11">tRNA-NT</fullName>
        </alternativeName>
    </domain>
    <domain>
        <recommendedName>
            <fullName evidence="11">2'-nucleotidase</fullName>
            <ecNumber evidence="11">3.1.3.-</ecNumber>
        </recommendedName>
    </domain>
    <domain>
        <recommendedName>
            <fullName evidence="11">2',3'-cyclic phosphodiesterase</fullName>
            <ecNumber evidence="11">3.1.4.-</ecNumber>
        </recommendedName>
    </domain>
    <domain>
        <recommendedName>
            <fullName evidence="11">Phosphatase</fullName>
        </recommendedName>
    </domain>
</protein>
<dbReference type="Proteomes" id="UP001501323">
    <property type="component" value="Unassembled WGS sequence"/>
</dbReference>
<keyword evidence="11" id="KW-0533">Nickel</keyword>
<dbReference type="InterPro" id="IPR012006">
    <property type="entry name" value="CCA_bact"/>
</dbReference>
<feature type="binding site" evidence="11">
    <location>
        <position position="137"/>
    </location>
    <ligand>
        <name>ATP</name>
        <dbReference type="ChEBI" id="CHEBI:30616"/>
    </ligand>
</feature>
<dbReference type="EC" id="3.1.3.-" evidence="11"/>
<evidence type="ECO:0000313" key="13">
    <source>
        <dbReference type="EMBL" id="GAA4858277.1"/>
    </source>
</evidence>
<dbReference type="Pfam" id="PF01743">
    <property type="entry name" value="PolyA_pol"/>
    <property type="match status" value="1"/>
</dbReference>
<dbReference type="RefSeq" id="WP_345294165.1">
    <property type="nucleotide sequence ID" value="NZ_BAABJY010000001.1"/>
</dbReference>
<dbReference type="Pfam" id="PF12627">
    <property type="entry name" value="PolyA_pol_RNAbd"/>
    <property type="match status" value="1"/>
</dbReference>
<sequence>MDTYLVGGAVRDALLGLPPGDRDHVVVGATPEAMLAAGFKPVGRDFPVFLHPETGEEHALARTERKSARGHRGFVVDAHPSVTLEEDLGRRDFTINAIAQRADGSLVDPHGGAADIDSRILRHVGPAFVEDPLRVLRAARFMARFAPLGFTVAEETIALMKQMVVSGELEALVPERVWQELSRALAAPRPSAFLCTLRDCGALAAVLPEVDALYGVPQRAEYHPEVDTGVHVELVCDMAARLAPGDTEVGFAALTHDLGKALTPADELPRHIRHEQRGLPPLRTLCGRLKVPAAHRALAEMACREHLNVHRLLELRDDTVHDLLARCDGFRKPGRIARLAVTCEADKRGRAGLADVPYPQAGELLRLQAAAASVRGADVVREGLDGPALGQALRRARIAAIHAARGHPTREEAGKG</sequence>
<accession>A0ABP9DWC8</accession>
<keyword evidence="5 11" id="KW-0547">Nucleotide-binding</keyword>
<evidence type="ECO:0000313" key="14">
    <source>
        <dbReference type="Proteomes" id="UP001501323"/>
    </source>
</evidence>
<name>A0ABP9DWC8_9GAMM</name>
<feature type="binding site" evidence="11">
    <location>
        <position position="91"/>
    </location>
    <ligand>
        <name>CTP</name>
        <dbReference type="ChEBI" id="CHEBI:37563"/>
    </ligand>
</feature>
<evidence type="ECO:0000256" key="4">
    <source>
        <dbReference type="ARBA" id="ARBA00022723"/>
    </source>
</evidence>
<keyword evidence="3 11" id="KW-0548">Nucleotidyltransferase</keyword>
<dbReference type="InterPro" id="IPR002646">
    <property type="entry name" value="PolA_pol_head_dom"/>
</dbReference>
<comment type="cofactor">
    <cofactor evidence="11">
        <name>Ni(2+)</name>
        <dbReference type="ChEBI" id="CHEBI:49786"/>
    </cofactor>
    <text evidence="11">Nickel for phosphatase activity.</text>
</comment>
<dbReference type="PANTHER" id="PTHR47545:SF1">
    <property type="entry name" value="MULTIFUNCTIONAL CCA PROTEIN"/>
    <property type="match status" value="1"/>
</dbReference>
<dbReference type="PROSITE" id="PS51831">
    <property type="entry name" value="HD"/>
    <property type="match status" value="1"/>
</dbReference>
<keyword evidence="8 11" id="KW-0067">ATP-binding</keyword>
<evidence type="ECO:0000256" key="9">
    <source>
        <dbReference type="ARBA" id="ARBA00022842"/>
    </source>
</evidence>
<evidence type="ECO:0000256" key="1">
    <source>
        <dbReference type="ARBA" id="ARBA00022679"/>
    </source>
</evidence>
<feature type="binding site" evidence="11">
    <location>
        <position position="11"/>
    </location>
    <ligand>
        <name>CTP</name>
        <dbReference type="ChEBI" id="CHEBI:37563"/>
    </ligand>
</feature>